<dbReference type="SMART" id="SM00382">
    <property type="entry name" value="AAA"/>
    <property type="match status" value="1"/>
</dbReference>
<gene>
    <name evidence="7" type="ORF">ACFOYY_26660</name>
</gene>
<dbReference type="SUPFAM" id="SSF52540">
    <property type="entry name" value="P-loop containing nucleoside triphosphate hydrolases"/>
    <property type="match status" value="1"/>
</dbReference>
<keyword evidence="5" id="KW-0046">Antibiotic resistance</keyword>
<keyword evidence="8" id="KW-1185">Reference proteome</keyword>
<comment type="subcellular location">
    <subcellularLocation>
        <location evidence="1">Cell membrane</location>
        <topology evidence="1">Peripheral membrane protein</topology>
    </subcellularLocation>
</comment>
<evidence type="ECO:0000256" key="3">
    <source>
        <dbReference type="ARBA" id="ARBA00022741"/>
    </source>
</evidence>
<feature type="domain" description="ABC transporter" evidence="6">
    <location>
        <begin position="6"/>
        <end position="226"/>
    </location>
</feature>
<sequence length="300" mass="31387">MHNFAISASGLRMSFGDRTVLDGVDLEVPSGTVFALLGAEGSGKTTVIRILSGVTGADEGLVRITGEHVGRRSPLDDSLTGEDNLLAVARRRGLDHAEAARCAADLLGRLGLTEVSGMASGIPVAAYSGGMRHRLGIATALVGSPEVVLLDEPTGGLDPSGRRAVRRVLRDLAAEGVTVFLTTRHPRDAGELADRVAVLSQGRIVAEGTPRELGRLASCGHAHLRFADAEELEWAVRVLGGVPGDDEAFTLRVPNDGSVGSLRALLDRIDHQLLAVDGLSIHAPDPDDVFLTLTARPVTG</sequence>
<dbReference type="InterPro" id="IPR050763">
    <property type="entry name" value="ABC_transporter_ATP-binding"/>
</dbReference>
<dbReference type="Proteomes" id="UP001595698">
    <property type="component" value="Unassembled WGS sequence"/>
</dbReference>
<dbReference type="InterPro" id="IPR003593">
    <property type="entry name" value="AAA+_ATPase"/>
</dbReference>
<dbReference type="RefSeq" id="WP_386193056.1">
    <property type="nucleotide sequence ID" value="NZ_JBHSBC010000032.1"/>
</dbReference>
<name>A0ABV8F643_9ACTN</name>
<evidence type="ECO:0000256" key="5">
    <source>
        <dbReference type="ARBA" id="ARBA00023251"/>
    </source>
</evidence>
<dbReference type="Pfam" id="PF00005">
    <property type="entry name" value="ABC_tran"/>
    <property type="match status" value="1"/>
</dbReference>
<proteinExistence type="predicted"/>
<keyword evidence="4 7" id="KW-0067">ATP-binding</keyword>
<evidence type="ECO:0000259" key="6">
    <source>
        <dbReference type="PROSITE" id="PS50893"/>
    </source>
</evidence>
<protein>
    <submittedName>
        <fullName evidence="7">ABC transporter ATP-binding protein</fullName>
    </submittedName>
</protein>
<organism evidence="7 8">
    <name type="scientific">Streptosporangium jomthongense</name>
    <dbReference type="NCBI Taxonomy" id="1193683"/>
    <lineage>
        <taxon>Bacteria</taxon>
        <taxon>Bacillati</taxon>
        <taxon>Actinomycetota</taxon>
        <taxon>Actinomycetes</taxon>
        <taxon>Streptosporangiales</taxon>
        <taxon>Streptosporangiaceae</taxon>
        <taxon>Streptosporangium</taxon>
    </lineage>
</organism>
<dbReference type="GO" id="GO:0005524">
    <property type="term" value="F:ATP binding"/>
    <property type="evidence" value="ECO:0007669"/>
    <property type="project" value="UniProtKB-KW"/>
</dbReference>
<keyword evidence="2" id="KW-0813">Transport</keyword>
<dbReference type="InterPro" id="IPR027417">
    <property type="entry name" value="P-loop_NTPase"/>
</dbReference>
<evidence type="ECO:0000313" key="8">
    <source>
        <dbReference type="Proteomes" id="UP001595698"/>
    </source>
</evidence>
<accession>A0ABV8F643</accession>
<keyword evidence="3" id="KW-0547">Nucleotide-binding</keyword>
<evidence type="ECO:0000256" key="1">
    <source>
        <dbReference type="ARBA" id="ARBA00004202"/>
    </source>
</evidence>
<dbReference type="PANTHER" id="PTHR42711">
    <property type="entry name" value="ABC TRANSPORTER ATP-BINDING PROTEIN"/>
    <property type="match status" value="1"/>
</dbReference>
<evidence type="ECO:0000313" key="7">
    <source>
        <dbReference type="EMBL" id="MFC3983739.1"/>
    </source>
</evidence>
<reference evidence="8" key="1">
    <citation type="journal article" date="2019" name="Int. J. Syst. Evol. Microbiol.">
        <title>The Global Catalogue of Microorganisms (GCM) 10K type strain sequencing project: providing services to taxonomists for standard genome sequencing and annotation.</title>
        <authorList>
            <consortium name="The Broad Institute Genomics Platform"/>
            <consortium name="The Broad Institute Genome Sequencing Center for Infectious Disease"/>
            <person name="Wu L."/>
            <person name="Ma J."/>
        </authorList>
    </citation>
    <scope>NUCLEOTIDE SEQUENCE [LARGE SCALE GENOMIC DNA]</scope>
    <source>
        <strain evidence="8">TBRC 7912</strain>
    </source>
</reference>
<evidence type="ECO:0000256" key="4">
    <source>
        <dbReference type="ARBA" id="ARBA00022840"/>
    </source>
</evidence>
<evidence type="ECO:0000256" key="2">
    <source>
        <dbReference type="ARBA" id="ARBA00022448"/>
    </source>
</evidence>
<dbReference type="Gene3D" id="3.40.50.300">
    <property type="entry name" value="P-loop containing nucleotide triphosphate hydrolases"/>
    <property type="match status" value="1"/>
</dbReference>
<dbReference type="InterPro" id="IPR003439">
    <property type="entry name" value="ABC_transporter-like_ATP-bd"/>
</dbReference>
<dbReference type="PROSITE" id="PS50893">
    <property type="entry name" value="ABC_TRANSPORTER_2"/>
    <property type="match status" value="1"/>
</dbReference>
<dbReference type="PANTHER" id="PTHR42711:SF19">
    <property type="entry name" value="DOXORUBICIN RESISTANCE ATP-BINDING PROTEIN DRRA"/>
    <property type="match status" value="1"/>
</dbReference>
<dbReference type="EMBL" id="JBHSBC010000032">
    <property type="protein sequence ID" value="MFC3983739.1"/>
    <property type="molecule type" value="Genomic_DNA"/>
</dbReference>
<comment type="caution">
    <text evidence="7">The sequence shown here is derived from an EMBL/GenBank/DDBJ whole genome shotgun (WGS) entry which is preliminary data.</text>
</comment>